<evidence type="ECO:0000313" key="2">
    <source>
        <dbReference type="Proteomes" id="UP000233469"/>
    </source>
</evidence>
<reference evidence="1 2" key="1">
    <citation type="submission" date="2016-04" db="EMBL/GenBank/DDBJ databases">
        <title>Genome analyses suggest a sexual origin of heterokaryosis in a supposedly ancient asexual fungus.</title>
        <authorList>
            <person name="Ropars J."/>
            <person name="Sedzielewska K."/>
            <person name="Noel J."/>
            <person name="Charron P."/>
            <person name="Farinelli L."/>
            <person name="Marton T."/>
            <person name="Kruger M."/>
            <person name="Pelin A."/>
            <person name="Brachmann A."/>
            <person name="Corradi N."/>
        </authorList>
    </citation>
    <scope>NUCLEOTIDE SEQUENCE [LARGE SCALE GENOMIC DNA]</scope>
    <source>
        <strain evidence="1 2">C2</strain>
    </source>
</reference>
<reference evidence="1 2" key="2">
    <citation type="submission" date="2017-10" db="EMBL/GenBank/DDBJ databases">
        <title>Extensive intraspecific genome diversity in a model arbuscular mycorrhizal fungus.</title>
        <authorList>
            <person name="Chen E.C.H."/>
            <person name="Morin E."/>
            <person name="Baudet D."/>
            <person name="Noel J."/>
            <person name="Ndikumana S."/>
            <person name="Charron P."/>
            <person name="St-Onge C."/>
            <person name="Giorgi J."/>
            <person name="Grigoriev I.V."/>
            <person name="Roux C."/>
            <person name="Martin F.M."/>
            <person name="Corradi N."/>
        </authorList>
    </citation>
    <scope>NUCLEOTIDE SEQUENCE [LARGE SCALE GENOMIC DNA]</scope>
    <source>
        <strain evidence="1 2">C2</strain>
    </source>
</reference>
<comment type="caution">
    <text evidence="1">The sequence shown here is derived from an EMBL/GenBank/DDBJ whole genome shotgun (WGS) entry which is preliminary data.</text>
</comment>
<sequence>MSLTTFSYQHWITFNNSNLPIKCSETDNSFHVYTNESFDFNCKNSENEVIIDSQAAIIDGINYISDAAYRNSKKFLKLNNYIILATIQDLIKMKSLKLTKKCNSSLITDIRNSTLKKPLQQYDKTRIYTNTTLII</sequence>
<proteinExistence type="predicted"/>
<organism evidence="1 2">
    <name type="scientific">Rhizophagus irregularis</name>
    <dbReference type="NCBI Taxonomy" id="588596"/>
    <lineage>
        <taxon>Eukaryota</taxon>
        <taxon>Fungi</taxon>
        <taxon>Fungi incertae sedis</taxon>
        <taxon>Mucoromycota</taxon>
        <taxon>Glomeromycotina</taxon>
        <taxon>Glomeromycetes</taxon>
        <taxon>Glomerales</taxon>
        <taxon>Glomeraceae</taxon>
        <taxon>Rhizophagus</taxon>
    </lineage>
</organism>
<evidence type="ECO:0000313" key="1">
    <source>
        <dbReference type="EMBL" id="PKK71016.1"/>
    </source>
</evidence>
<accession>A0A2N1NAS5</accession>
<name>A0A2N1NAS5_9GLOM</name>
<dbReference type="EMBL" id="LLXL01000556">
    <property type="protein sequence ID" value="PKK71016.1"/>
    <property type="molecule type" value="Genomic_DNA"/>
</dbReference>
<dbReference type="Proteomes" id="UP000233469">
    <property type="component" value="Unassembled WGS sequence"/>
</dbReference>
<protein>
    <submittedName>
        <fullName evidence="1">Uncharacterized protein</fullName>
    </submittedName>
</protein>
<dbReference type="AlphaFoldDB" id="A0A2N1NAS5"/>
<gene>
    <name evidence="1" type="ORF">RhiirC2_778951</name>
</gene>